<dbReference type="AlphaFoldDB" id="A0AAD1Y2X5"/>
<gene>
    <name evidence="1" type="ORF">ECRASSUSDP1_LOCUS24496</name>
</gene>
<reference evidence="1" key="1">
    <citation type="submission" date="2023-07" db="EMBL/GenBank/DDBJ databases">
        <authorList>
            <consortium name="AG Swart"/>
            <person name="Singh M."/>
            <person name="Singh A."/>
            <person name="Seah K."/>
            <person name="Emmerich C."/>
        </authorList>
    </citation>
    <scope>NUCLEOTIDE SEQUENCE</scope>
    <source>
        <strain evidence="1">DP1</strain>
    </source>
</reference>
<keyword evidence="2" id="KW-1185">Reference proteome</keyword>
<dbReference type="EMBL" id="CAMPGE010025226">
    <property type="protein sequence ID" value="CAI2383005.1"/>
    <property type="molecule type" value="Genomic_DNA"/>
</dbReference>
<accession>A0AAD1Y2X5</accession>
<proteinExistence type="predicted"/>
<protein>
    <submittedName>
        <fullName evidence="1">Uncharacterized protein</fullName>
    </submittedName>
</protein>
<organism evidence="1 2">
    <name type="scientific">Euplotes crassus</name>
    <dbReference type="NCBI Taxonomy" id="5936"/>
    <lineage>
        <taxon>Eukaryota</taxon>
        <taxon>Sar</taxon>
        <taxon>Alveolata</taxon>
        <taxon>Ciliophora</taxon>
        <taxon>Intramacronucleata</taxon>
        <taxon>Spirotrichea</taxon>
        <taxon>Hypotrichia</taxon>
        <taxon>Euplotida</taxon>
        <taxon>Euplotidae</taxon>
        <taxon>Moneuplotes</taxon>
    </lineage>
</organism>
<evidence type="ECO:0000313" key="1">
    <source>
        <dbReference type="EMBL" id="CAI2383005.1"/>
    </source>
</evidence>
<name>A0AAD1Y2X5_EUPCR</name>
<dbReference type="Proteomes" id="UP001295684">
    <property type="component" value="Unassembled WGS sequence"/>
</dbReference>
<evidence type="ECO:0000313" key="2">
    <source>
        <dbReference type="Proteomes" id="UP001295684"/>
    </source>
</evidence>
<comment type="caution">
    <text evidence="1">The sequence shown here is derived from an EMBL/GenBank/DDBJ whole genome shotgun (WGS) entry which is preliminary data.</text>
</comment>
<sequence length="276" mass="31770">MFTNNFTIFEKSFCGQEDNLPEVSNDTSTFQERNLFKGFGSQDIFMSRFDKEIVNDASHIASTPCIDGFMFDLPTANTTGDLWKGVLFNEKAKSEVVKDDQLESTSIIAEFGGESENKIKKERSTCDKVNPTETIKERAANKSAKAISKKERFCKKHDKEMFVILTELCKNSGIDISGFWTLESLTPVYTNILKILANKINWDCYKIKNLLARIKKIGNKSKEFSAREVKLLRKLINQQKRENYTDFSAILYEFPGKSIETLRAKYNEKYDYLKKN</sequence>